<dbReference type="Gene3D" id="1.10.150.650">
    <property type="match status" value="1"/>
</dbReference>
<reference evidence="3" key="1">
    <citation type="submission" date="2016-10" db="EMBL/GenBank/DDBJ databases">
        <authorList>
            <person name="Varghese N."/>
            <person name="Submissions S."/>
        </authorList>
    </citation>
    <scope>NUCLEOTIDE SEQUENCE [LARGE SCALE GENOMIC DNA]</scope>
    <source>
        <strain evidence="3">NLAE-zl-G277</strain>
    </source>
</reference>
<dbReference type="AlphaFoldDB" id="A0A1I0CUW6"/>
<organism evidence="2 3">
    <name type="scientific">Enterocloster lavalensis</name>
    <dbReference type="NCBI Taxonomy" id="460384"/>
    <lineage>
        <taxon>Bacteria</taxon>
        <taxon>Bacillati</taxon>
        <taxon>Bacillota</taxon>
        <taxon>Clostridia</taxon>
        <taxon>Lachnospirales</taxon>
        <taxon>Lachnospiraceae</taxon>
        <taxon>Enterocloster</taxon>
    </lineage>
</organism>
<dbReference type="Gene3D" id="3.20.20.140">
    <property type="entry name" value="Metal-dependent hydrolases"/>
    <property type="match status" value="1"/>
</dbReference>
<dbReference type="Pfam" id="PF02811">
    <property type="entry name" value="PHP"/>
    <property type="match status" value="1"/>
</dbReference>
<sequence>MGFVDLHVHSTASDGSCPPEAVISLAVQAGLDAIALTDHDTVDGIPAAQNAADAAGIRLIPGIEVSSIYHGTEIHILGLFVTPSDPVLGRMLEEFRRIRDDRNRQMLSRLEQDGMPLTRAQLTGSNPDTVITRAHVARAMVEAGYAPSLDQAYKRYLRYGGKYCPRKASPAPEAVVSALLSGGAFVSLAHPYQYNLGDGGIRTLVTQMKEMGMQGLEVYHSSHNQHESGKLQVLAKELGLLPTGGSDFHGANKPDISIGTGRGGLRVSSLLLDDIDRLRAGS</sequence>
<gene>
    <name evidence="2" type="ORF">SAMN05216313_103167</name>
</gene>
<dbReference type="CDD" id="cd07438">
    <property type="entry name" value="PHP_HisPPase_AMP"/>
    <property type="match status" value="1"/>
</dbReference>
<dbReference type="PANTHER" id="PTHR42924:SF3">
    <property type="entry name" value="POLYMERASE_HISTIDINOL PHOSPHATASE N-TERMINAL DOMAIN-CONTAINING PROTEIN"/>
    <property type="match status" value="1"/>
</dbReference>
<feature type="domain" description="Polymerase/histidinol phosphatase N-terminal" evidence="1">
    <location>
        <begin position="4"/>
        <end position="69"/>
    </location>
</feature>
<evidence type="ECO:0000313" key="3">
    <source>
        <dbReference type="Proteomes" id="UP000198508"/>
    </source>
</evidence>
<dbReference type="PANTHER" id="PTHR42924">
    <property type="entry name" value="EXONUCLEASE"/>
    <property type="match status" value="1"/>
</dbReference>
<evidence type="ECO:0000259" key="1">
    <source>
        <dbReference type="SMART" id="SM00481"/>
    </source>
</evidence>
<dbReference type="Proteomes" id="UP000198508">
    <property type="component" value="Unassembled WGS sequence"/>
</dbReference>
<dbReference type="InterPro" id="IPR004013">
    <property type="entry name" value="PHP_dom"/>
</dbReference>
<keyword evidence="3" id="KW-1185">Reference proteome</keyword>
<dbReference type="InterPro" id="IPR016195">
    <property type="entry name" value="Pol/histidinol_Pase-like"/>
</dbReference>
<dbReference type="InterPro" id="IPR052018">
    <property type="entry name" value="PHP_domain"/>
</dbReference>
<proteinExistence type="predicted"/>
<dbReference type="RefSeq" id="WP_092361099.1">
    <property type="nucleotide sequence ID" value="NZ_DAINWJ010000508.1"/>
</dbReference>
<dbReference type="EMBL" id="FOIM01000003">
    <property type="protein sequence ID" value="SET23192.1"/>
    <property type="molecule type" value="Genomic_DNA"/>
</dbReference>
<dbReference type="SUPFAM" id="SSF89550">
    <property type="entry name" value="PHP domain-like"/>
    <property type="match status" value="1"/>
</dbReference>
<dbReference type="SMART" id="SM00481">
    <property type="entry name" value="POLIIIAc"/>
    <property type="match status" value="1"/>
</dbReference>
<dbReference type="InterPro" id="IPR003141">
    <property type="entry name" value="Pol/His_phosphatase_N"/>
</dbReference>
<dbReference type="STRING" id="460384.SAMN05216313_103167"/>
<name>A0A1I0CUW6_9FIRM</name>
<protein>
    <recommendedName>
        <fullName evidence="1">Polymerase/histidinol phosphatase N-terminal domain-containing protein</fullName>
    </recommendedName>
</protein>
<accession>A0A1I0CUW6</accession>
<evidence type="ECO:0000313" key="2">
    <source>
        <dbReference type="EMBL" id="SET23192.1"/>
    </source>
</evidence>
<dbReference type="GeneID" id="93278425"/>
<dbReference type="GO" id="GO:0004534">
    <property type="term" value="F:5'-3' RNA exonuclease activity"/>
    <property type="evidence" value="ECO:0007669"/>
    <property type="project" value="TreeGrafter"/>
</dbReference>
<dbReference type="GO" id="GO:0035312">
    <property type="term" value="F:5'-3' DNA exonuclease activity"/>
    <property type="evidence" value="ECO:0007669"/>
    <property type="project" value="TreeGrafter"/>
</dbReference>